<dbReference type="Gene3D" id="2.60.40.1730">
    <property type="entry name" value="tricorn interacting facor f3 domain"/>
    <property type="match status" value="1"/>
</dbReference>
<evidence type="ECO:0008006" key="2">
    <source>
        <dbReference type="Google" id="ProtNLM"/>
    </source>
</evidence>
<proteinExistence type="predicted"/>
<dbReference type="InterPro" id="IPR042097">
    <property type="entry name" value="Aminopeptidase_N-like_N_sf"/>
</dbReference>
<reference evidence="1" key="1">
    <citation type="submission" date="2018-05" db="EMBL/GenBank/DDBJ databases">
        <authorList>
            <person name="Lanie J.A."/>
            <person name="Ng W.-L."/>
            <person name="Kazmierczak K.M."/>
            <person name="Andrzejewski T.M."/>
            <person name="Davidsen T.M."/>
            <person name="Wayne K.J."/>
            <person name="Tettelin H."/>
            <person name="Glass J.I."/>
            <person name="Rusch D."/>
            <person name="Podicherti R."/>
            <person name="Tsui H.-C.T."/>
            <person name="Winkler M.E."/>
        </authorList>
    </citation>
    <scope>NUCLEOTIDE SEQUENCE</scope>
</reference>
<protein>
    <recommendedName>
        <fullName evidence="2">Peptidase M1 membrane alanine aminopeptidase domain-containing protein</fullName>
    </recommendedName>
</protein>
<organism evidence="1">
    <name type="scientific">marine metagenome</name>
    <dbReference type="NCBI Taxonomy" id="408172"/>
    <lineage>
        <taxon>unclassified sequences</taxon>
        <taxon>metagenomes</taxon>
        <taxon>ecological metagenomes</taxon>
    </lineage>
</organism>
<sequence length="305" mass="34166">MRSIAIAIFCLTTATLSAQEPQFTRADTLRGANGPARAWWDVKFYDLEVEVIPNQQRLSGRNAITYLVLAAGDEMQIDLQRPMTLDSLLFEGVSVPFRRDGDAYFARLPATQGPGEVHTVTAHFGGQPIVAVNPPWDGGYQWTSDGSGSPWVATSNQGLGASVWWPNKDIQSEEPDSQRIAVTVPDPMVDVSNGRLRDTQRNTNGTTTYEWFVTNPINNYSVSVNAGSYAHWQEEMQGESGPLTMDFWPLAENLERARAHWPQARSTLQCFEHWFGPYPWYQDGYKLVEVPYLGMEHQSAVTYGN</sequence>
<evidence type="ECO:0000313" key="1">
    <source>
        <dbReference type="EMBL" id="SVC92577.1"/>
    </source>
</evidence>
<feature type="non-terminal residue" evidence="1">
    <location>
        <position position="305"/>
    </location>
</feature>
<dbReference type="EMBL" id="UINC01119042">
    <property type="protein sequence ID" value="SVC92577.1"/>
    <property type="molecule type" value="Genomic_DNA"/>
</dbReference>
<accession>A0A382R5W9</accession>
<dbReference type="AlphaFoldDB" id="A0A382R5W9"/>
<gene>
    <name evidence="1" type="ORF">METZ01_LOCUS345431</name>
</gene>
<dbReference type="SUPFAM" id="SSF63737">
    <property type="entry name" value="Leukotriene A4 hydrolase N-terminal domain"/>
    <property type="match status" value="1"/>
</dbReference>
<name>A0A382R5W9_9ZZZZ</name>